<evidence type="ECO:0000313" key="2">
    <source>
        <dbReference type="Proteomes" id="UP000424673"/>
    </source>
</evidence>
<dbReference type="InterPro" id="IPR036696">
    <property type="entry name" value="YdfO-like_sf"/>
</dbReference>
<evidence type="ECO:0000313" key="1">
    <source>
        <dbReference type="EMBL" id="QGM92844.1"/>
    </source>
</evidence>
<dbReference type="EMBL" id="CP044328">
    <property type="protein sequence ID" value="QGM92844.1"/>
    <property type="molecule type" value="Genomic_DNA"/>
</dbReference>
<dbReference type="SUPFAM" id="SSF160419">
    <property type="entry name" value="YdfO-like"/>
    <property type="match status" value="1"/>
</dbReference>
<protein>
    <submittedName>
        <fullName evidence="1">DUF1398 domain-containing protein</fullName>
    </submittedName>
</protein>
<keyword evidence="2" id="KW-1185">Reference proteome</keyword>
<organism evidence="1 2">
    <name type="scientific">Methylocystis rosea</name>
    <dbReference type="NCBI Taxonomy" id="173366"/>
    <lineage>
        <taxon>Bacteria</taxon>
        <taxon>Pseudomonadati</taxon>
        <taxon>Pseudomonadota</taxon>
        <taxon>Alphaproteobacteria</taxon>
        <taxon>Hyphomicrobiales</taxon>
        <taxon>Methylocystaceae</taxon>
        <taxon>Methylocystis</taxon>
    </lineage>
</organism>
<reference evidence="2" key="1">
    <citation type="submission" date="2019-09" db="EMBL/GenBank/DDBJ databases">
        <title>Isolation and complete genome sequencing of Methylocystis species.</title>
        <authorList>
            <person name="Rumah B.L."/>
            <person name="Stead C.E."/>
            <person name="Stevens B.C."/>
            <person name="Minton N.P."/>
            <person name="Grosse-Honebrink A."/>
            <person name="Zhang Y."/>
        </authorList>
    </citation>
    <scope>NUCLEOTIDE SEQUENCE [LARGE SCALE GENOMIC DNA]</scope>
    <source>
        <strain evidence="2">BRCS1</strain>
    </source>
</reference>
<gene>
    <name evidence="1" type="ORF">F7D13_01755</name>
</gene>
<accession>A0ABX6EEH7</accession>
<name>A0ABX6EEH7_9HYPH</name>
<dbReference type="Proteomes" id="UP000424673">
    <property type="component" value="Chromosome"/>
</dbReference>
<sequence>MIGRRTLHTDEKDGAMQAQRISIAQTCLNAAYDKTMAFPDIVGTLINAGFEGYFVDYRRNATTYFLADGESVVLENRPSDGAIAAQFDGAGVSAQVKWAQTNPPGYSYAAFCKNVKALGCAGYIVSFSGRRVLYFGRTAETHVEHFPQ</sequence>
<reference evidence="1 2" key="2">
    <citation type="journal article" date="2021" name="AMB Express">
        <title>Isolation and characterisation of Methylocystis spp. for poly-3-hydroxybutyrate production using waste methane feedstocks.</title>
        <authorList>
            <person name="Rumah B.L."/>
            <person name="Stead C.E."/>
            <person name="Claxton Stevens B.H."/>
            <person name="Minton N.P."/>
            <person name="Grosse-Honebrink A."/>
            <person name="Zhang Y."/>
        </authorList>
    </citation>
    <scope>NUCLEOTIDE SEQUENCE [LARGE SCALE GENOMIC DNA]</scope>
    <source>
        <strain evidence="1 2">BRCS1</strain>
    </source>
</reference>
<proteinExistence type="predicted"/>